<dbReference type="InterPro" id="IPR059215">
    <property type="entry name" value="BRCT2_TopBP1-like"/>
</dbReference>
<proteinExistence type="predicted"/>
<dbReference type="SMART" id="SM00292">
    <property type="entry name" value="BRCT"/>
    <property type="match status" value="2"/>
</dbReference>
<dbReference type="Gene3D" id="3.40.50.10190">
    <property type="entry name" value="BRCT domain"/>
    <property type="match status" value="1"/>
</dbReference>
<keyword evidence="3" id="KW-1185">Reference proteome</keyword>
<accession>A0A0J8BH87</accession>
<dbReference type="CDD" id="cd17731">
    <property type="entry name" value="BRCT_TopBP1_rpt2_like"/>
    <property type="match status" value="1"/>
</dbReference>
<dbReference type="PROSITE" id="PS50172">
    <property type="entry name" value="BRCT"/>
    <property type="match status" value="1"/>
</dbReference>
<dbReference type="Pfam" id="PF00533">
    <property type="entry name" value="BRCT"/>
    <property type="match status" value="1"/>
</dbReference>
<sequence length="516" mass="57863">MALAPLPRARDSSASASAPFSGLCICVSGLSKEARTQVMEATQRLGGTYSPNLHPKCTHLLVQSLQGHKLDHAFNYRLFVVTLGWFIDSVNKNVKLSELPYTVWSVAPVSVQMEDRLLNPPAADESCIQIGLKHKGNQSEECGGQKQCHSGGKFEVNKESQLFGQSIYIDFDVSAELHSKVVDVAAREGAVLVDQWFVGCGASYVVCEGSSTQRYLGHSDNIVSPIWVLKTSKERSMQRFVRFSADLARQVGVMLENLQHVTSGQEAWEENCHEHVPVCNRIKVNQKERLQAANLAKCGIRNRRVRRLQVGGLWQGKVQSCQAPLRPINPSSLLDNICWSVSEPTSSAAVYADSLMSKNDFEIHKHGLSVGVGGDCIEPEAAFSNSLRRLTESEKNQLVFKNHFLTILYPVDRFSELGPSSRTYFSDPGFTCLQVLEFIHAFYQENMSEREIEFAIHTDSRHAEKLRSIYCSERTEQTGYVVYKRIEFLGSRKSFEMLKRISGDNNSNVYELLLRE</sequence>
<dbReference type="SUPFAM" id="SSF52113">
    <property type="entry name" value="BRCT domain"/>
    <property type="match status" value="1"/>
</dbReference>
<dbReference type="InterPro" id="IPR036420">
    <property type="entry name" value="BRCT_dom_sf"/>
</dbReference>
<dbReference type="PANTHER" id="PTHR47576">
    <property type="entry name" value="BRCT DOMAIN DNA REPAIR PROTEIN-RELATED"/>
    <property type="match status" value="1"/>
</dbReference>
<evidence type="ECO:0000259" key="1">
    <source>
        <dbReference type="PROSITE" id="PS50172"/>
    </source>
</evidence>
<reference evidence="2 3" key="1">
    <citation type="journal article" date="2014" name="Nature">
        <title>The genome of the recently domesticated crop plant sugar beet (Beta vulgaris).</title>
        <authorList>
            <person name="Dohm J.C."/>
            <person name="Minoche A.E."/>
            <person name="Holtgrawe D."/>
            <person name="Capella-Gutierrez S."/>
            <person name="Zakrzewski F."/>
            <person name="Tafer H."/>
            <person name="Rupp O."/>
            <person name="Sorensen T.R."/>
            <person name="Stracke R."/>
            <person name="Reinhardt R."/>
            <person name="Goesmann A."/>
            <person name="Kraft T."/>
            <person name="Schulz B."/>
            <person name="Stadler P.F."/>
            <person name="Schmidt T."/>
            <person name="Gabaldon T."/>
            <person name="Lehrach H."/>
            <person name="Weisshaar B."/>
            <person name="Himmelbauer H."/>
        </authorList>
    </citation>
    <scope>NUCLEOTIDE SEQUENCE [LARGE SCALE GENOMIC DNA]</scope>
    <source>
        <tissue evidence="2">Taproot</tissue>
    </source>
</reference>
<gene>
    <name evidence="2" type="ORF">BVRB_2g045420</name>
</gene>
<dbReference type="InterPro" id="IPR001357">
    <property type="entry name" value="BRCT_dom"/>
</dbReference>
<organism evidence="2 3">
    <name type="scientific">Beta vulgaris subsp. vulgaris</name>
    <name type="common">Beet</name>
    <dbReference type="NCBI Taxonomy" id="3555"/>
    <lineage>
        <taxon>Eukaryota</taxon>
        <taxon>Viridiplantae</taxon>
        <taxon>Streptophyta</taxon>
        <taxon>Embryophyta</taxon>
        <taxon>Tracheophyta</taxon>
        <taxon>Spermatophyta</taxon>
        <taxon>Magnoliopsida</taxon>
        <taxon>eudicotyledons</taxon>
        <taxon>Gunneridae</taxon>
        <taxon>Pentapetalae</taxon>
        <taxon>Caryophyllales</taxon>
        <taxon>Chenopodiaceae</taxon>
        <taxon>Betoideae</taxon>
        <taxon>Beta</taxon>
    </lineage>
</organism>
<name>A0A0J8BH87_BETVV</name>
<dbReference type="Gramene" id="KMS99422">
    <property type="protein sequence ID" value="KMS99422"/>
    <property type="gene ID" value="BVRB_2g045420"/>
</dbReference>
<feature type="domain" description="BRCT" evidence="1">
    <location>
        <begin position="15"/>
        <end position="103"/>
    </location>
</feature>
<dbReference type="PANTHER" id="PTHR47576:SF2">
    <property type="entry name" value="BRCT DOMAIN DNA REPAIR PROTEIN-RELATED"/>
    <property type="match status" value="1"/>
</dbReference>
<dbReference type="AlphaFoldDB" id="A0A0J8BH87"/>
<evidence type="ECO:0000313" key="2">
    <source>
        <dbReference type="EMBL" id="KMS99422.1"/>
    </source>
</evidence>
<dbReference type="ExpressionAtlas" id="A0A0J8BH87">
    <property type="expression patterns" value="baseline"/>
</dbReference>
<dbReference type="EMBL" id="KQ090219">
    <property type="protein sequence ID" value="KMS99422.1"/>
    <property type="molecule type" value="Genomic_DNA"/>
</dbReference>
<evidence type="ECO:0000313" key="3">
    <source>
        <dbReference type="Proteomes" id="UP000035740"/>
    </source>
</evidence>
<dbReference type="Proteomes" id="UP000035740">
    <property type="component" value="Unassembled WGS sequence"/>
</dbReference>
<protein>
    <recommendedName>
        <fullName evidence="1">BRCT domain-containing protein</fullName>
    </recommendedName>
</protein>
<dbReference type="OMA" id="CVRRSMR"/>
<dbReference type="OrthoDB" id="251770at2759"/>